<dbReference type="Proteomes" id="UP000261811">
    <property type="component" value="Unassembled WGS sequence"/>
</dbReference>
<feature type="region of interest" description="Disordered" evidence="6">
    <location>
        <begin position="503"/>
        <end position="595"/>
    </location>
</feature>
<evidence type="ECO:0000256" key="6">
    <source>
        <dbReference type="SAM" id="MobiDB-lite"/>
    </source>
</evidence>
<protein>
    <submittedName>
        <fullName evidence="7">Sigma-70 family RNA polymerase sigma factor</fullName>
    </submittedName>
</protein>
<accession>A0A372JPR0</accession>
<dbReference type="PANTHER" id="PTHR43133">
    <property type="entry name" value="RNA POLYMERASE ECF-TYPE SIGMA FACTO"/>
    <property type="match status" value="1"/>
</dbReference>
<dbReference type="SUPFAM" id="SSF88659">
    <property type="entry name" value="Sigma3 and sigma4 domains of RNA polymerase sigma factors"/>
    <property type="match status" value="1"/>
</dbReference>
<name>A0A372JPR0_9ACTN</name>
<dbReference type="InterPro" id="IPR036388">
    <property type="entry name" value="WH-like_DNA-bd_sf"/>
</dbReference>
<evidence type="ECO:0000256" key="5">
    <source>
        <dbReference type="ARBA" id="ARBA00023163"/>
    </source>
</evidence>
<dbReference type="Gene3D" id="1.10.10.10">
    <property type="entry name" value="Winged helix-like DNA-binding domain superfamily/Winged helix DNA-binding domain"/>
    <property type="match status" value="1"/>
</dbReference>
<dbReference type="PANTHER" id="PTHR43133:SF8">
    <property type="entry name" value="RNA POLYMERASE SIGMA FACTOR HI_1459-RELATED"/>
    <property type="match status" value="1"/>
</dbReference>
<keyword evidence="8" id="KW-1185">Reference proteome</keyword>
<feature type="compositionally biased region" description="Pro residues" evidence="6">
    <location>
        <begin position="580"/>
        <end position="591"/>
    </location>
</feature>
<keyword evidence="5" id="KW-0804">Transcription</keyword>
<keyword evidence="3" id="KW-0731">Sigma factor</keyword>
<feature type="region of interest" description="Disordered" evidence="6">
    <location>
        <begin position="277"/>
        <end position="465"/>
    </location>
</feature>
<evidence type="ECO:0000313" key="8">
    <source>
        <dbReference type="Proteomes" id="UP000261811"/>
    </source>
</evidence>
<comment type="similarity">
    <text evidence="1">Belongs to the sigma-70 factor family. ECF subfamily.</text>
</comment>
<organism evidence="7 8">
    <name type="scientific">Actinomadura logoneensis</name>
    <dbReference type="NCBI Taxonomy" id="2293572"/>
    <lineage>
        <taxon>Bacteria</taxon>
        <taxon>Bacillati</taxon>
        <taxon>Actinomycetota</taxon>
        <taxon>Actinomycetes</taxon>
        <taxon>Streptosporangiales</taxon>
        <taxon>Thermomonosporaceae</taxon>
        <taxon>Actinomadura</taxon>
    </lineage>
</organism>
<sequence>MTGRAVPGGIDDARLVEALRTGDVIALSEVYDAFAPPLFDYCHGLLRDRVEAAGALRNCLFSAREHVTALREPHRLRGWLYAIARKESLRRREDPTRSTGQEAPEAGADEMSAQDRGRLREQRELAHAALAALDGRQRELLDLAVRHGLSAADLGKVFGTSAKEADSALRQARTALAHGLRSALVARRHSRDCPGLAALLPRSWPPAPPEAGALAEHVASCGTCAAQAVPDIPVEQVLGSLPVAAIPADLRLDILNAAASPGRADARRSAAALVEPLDSDGWPAPYRPRRSKRGRRARTETAAAPVALAPDASAADAAAPGGDDRTQQWNTDLSDATRPDFPAPGTGAPGTAPAEAPLVGGAATGTVPAPGAGTPGLAGGHAAAAPGPEAPGSSGHRLDAPDTTLSFDAVPGTDTASAPPDGPSPRRGSAGGGGRHSRTDAASGNSDQLEPRRSGRVPEEGDRWVAGELLSRRGRKRAVLAGVGGVAAVAVLGVAVSAFAGGGGSGHGSGPVAKGGRPTAPSPSAGTVEPSMSAASSPSSTPTLHAKKSSSSPTRTPSSSPSSPPSSSPKHTPTRRPTHSAPPSPPPPSAPRPGTLSVVGCSIGLGSSCQVTVTATGGTVTWRVVGVSRGLSASGGGTLAAGQSATVQVQRHGMCWGSRTGQVVFSPSGAAAVSYC</sequence>
<feature type="compositionally biased region" description="Low complexity" evidence="6">
    <location>
        <begin position="530"/>
        <end position="561"/>
    </location>
</feature>
<keyword evidence="2" id="KW-0805">Transcription regulation</keyword>
<keyword evidence="4" id="KW-0238">DNA-binding</keyword>
<gene>
    <name evidence="7" type="ORF">DZF91_08895</name>
</gene>
<feature type="compositionally biased region" description="Low complexity" evidence="6">
    <location>
        <begin position="343"/>
        <end position="372"/>
    </location>
</feature>
<dbReference type="GO" id="GO:0003677">
    <property type="term" value="F:DNA binding"/>
    <property type="evidence" value="ECO:0007669"/>
    <property type="project" value="UniProtKB-KW"/>
</dbReference>
<evidence type="ECO:0000256" key="3">
    <source>
        <dbReference type="ARBA" id="ARBA00023082"/>
    </source>
</evidence>
<proteinExistence type="inferred from homology"/>
<dbReference type="InterPro" id="IPR039425">
    <property type="entry name" value="RNA_pol_sigma-70-like"/>
</dbReference>
<evidence type="ECO:0000256" key="4">
    <source>
        <dbReference type="ARBA" id="ARBA00023125"/>
    </source>
</evidence>
<evidence type="ECO:0000256" key="1">
    <source>
        <dbReference type="ARBA" id="ARBA00010641"/>
    </source>
</evidence>
<evidence type="ECO:0000256" key="2">
    <source>
        <dbReference type="ARBA" id="ARBA00023015"/>
    </source>
</evidence>
<feature type="region of interest" description="Disordered" evidence="6">
    <location>
        <begin position="90"/>
        <end position="118"/>
    </location>
</feature>
<feature type="compositionally biased region" description="Low complexity" evidence="6">
    <location>
        <begin position="300"/>
        <end position="321"/>
    </location>
</feature>
<reference evidence="7 8" key="1">
    <citation type="submission" date="2018-08" db="EMBL/GenBank/DDBJ databases">
        <title>Actinomadura jelena sp. nov., a novel Actinomycete isolated from soil in Chad.</title>
        <authorList>
            <person name="Shi L."/>
        </authorList>
    </citation>
    <scope>NUCLEOTIDE SEQUENCE [LARGE SCALE GENOMIC DNA]</scope>
    <source>
        <strain evidence="7 8">NEAU-G17</strain>
    </source>
</reference>
<dbReference type="GO" id="GO:0016987">
    <property type="term" value="F:sigma factor activity"/>
    <property type="evidence" value="ECO:0007669"/>
    <property type="project" value="UniProtKB-KW"/>
</dbReference>
<dbReference type="EMBL" id="QURH01000172">
    <property type="protein sequence ID" value="RFU41997.1"/>
    <property type="molecule type" value="Genomic_DNA"/>
</dbReference>
<comment type="caution">
    <text evidence="7">The sequence shown here is derived from an EMBL/GenBank/DDBJ whole genome shotgun (WGS) entry which is preliminary data.</text>
</comment>
<dbReference type="Gene3D" id="1.10.1740.10">
    <property type="match status" value="1"/>
</dbReference>
<dbReference type="InterPro" id="IPR013324">
    <property type="entry name" value="RNA_pol_sigma_r3/r4-like"/>
</dbReference>
<dbReference type="SUPFAM" id="SSF88946">
    <property type="entry name" value="Sigma2 domain of RNA polymerase sigma factors"/>
    <property type="match status" value="1"/>
</dbReference>
<dbReference type="GO" id="GO:0006352">
    <property type="term" value="P:DNA-templated transcription initiation"/>
    <property type="evidence" value="ECO:0007669"/>
    <property type="project" value="InterPro"/>
</dbReference>
<feature type="compositionally biased region" description="Low complexity" evidence="6">
    <location>
        <begin position="380"/>
        <end position="392"/>
    </location>
</feature>
<dbReference type="InterPro" id="IPR013325">
    <property type="entry name" value="RNA_pol_sigma_r2"/>
</dbReference>
<feature type="compositionally biased region" description="Basic residues" evidence="6">
    <location>
        <begin position="287"/>
        <end position="296"/>
    </location>
</feature>
<dbReference type="AlphaFoldDB" id="A0A372JPR0"/>
<evidence type="ECO:0000313" key="7">
    <source>
        <dbReference type="EMBL" id="RFU41997.1"/>
    </source>
</evidence>
<feature type="compositionally biased region" description="Basic and acidic residues" evidence="6">
    <location>
        <begin position="449"/>
        <end position="465"/>
    </location>
</feature>
<dbReference type="OrthoDB" id="3492533at2"/>
<dbReference type="RefSeq" id="WP_147341065.1">
    <property type="nucleotide sequence ID" value="NZ_QURH01000172.1"/>
</dbReference>